<evidence type="ECO:0000313" key="15">
    <source>
        <dbReference type="Proteomes" id="UP001176059"/>
    </source>
</evidence>
<evidence type="ECO:0000256" key="13">
    <source>
        <dbReference type="SAM" id="SignalP"/>
    </source>
</evidence>
<evidence type="ECO:0000256" key="2">
    <source>
        <dbReference type="ARBA" id="ARBA00004613"/>
    </source>
</evidence>
<evidence type="ECO:0000256" key="12">
    <source>
        <dbReference type="SAM" id="MobiDB-lite"/>
    </source>
</evidence>
<keyword evidence="9" id="KW-1015">Disulfide bond</keyword>
<evidence type="ECO:0000256" key="6">
    <source>
        <dbReference type="ARBA" id="ARBA00023002"/>
    </source>
</evidence>
<feature type="chain" id="PRO_5041311349" evidence="13">
    <location>
        <begin position="20"/>
        <end position="464"/>
    </location>
</feature>
<keyword evidence="5 13" id="KW-0732">Signal</keyword>
<evidence type="ECO:0000256" key="7">
    <source>
        <dbReference type="ARBA" id="ARBA00023008"/>
    </source>
</evidence>
<organism evidence="14 15">
    <name type="scientific">Lentinula guzmanii</name>
    <dbReference type="NCBI Taxonomy" id="2804957"/>
    <lineage>
        <taxon>Eukaryota</taxon>
        <taxon>Fungi</taxon>
        <taxon>Dikarya</taxon>
        <taxon>Basidiomycota</taxon>
        <taxon>Agaricomycotina</taxon>
        <taxon>Agaricomycetes</taxon>
        <taxon>Agaricomycetidae</taxon>
        <taxon>Agaricales</taxon>
        <taxon>Marasmiineae</taxon>
        <taxon>Omphalotaceae</taxon>
        <taxon>Lentinula</taxon>
    </lineage>
</organism>
<comment type="subcellular location">
    <subcellularLocation>
        <location evidence="2">Secreted</location>
    </subcellularLocation>
</comment>
<feature type="compositionally biased region" description="Basic and acidic residues" evidence="12">
    <location>
        <begin position="438"/>
        <end position="447"/>
    </location>
</feature>
<evidence type="ECO:0000256" key="4">
    <source>
        <dbReference type="ARBA" id="ARBA00022723"/>
    </source>
</evidence>
<dbReference type="InterPro" id="IPR054497">
    <property type="entry name" value="LPMO_AA14"/>
</dbReference>
<dbReference type="Proteomes" id="UP001176059">
    <property type="component" value="Unassembled WGS sequence"/>
</dbReference>
<dbReference type="AlphaFoldDB" id="A0AA38J858"/>
<evidence type="ECO:0000256" key="9">
    <source>
        <dbReference type="ARBA" id="ARBA00023157"/>
    </source>
</evidence>
<dbReference type="GO" id="GO:0046872">
    <property type="term" value="F:metal ion binding"/>
    <property type="evidence" value="ECO:0007669"/>
    <property type="project" value="UniProtKB-KW"/>
</dbReference>
<dbReference type="GO" id="GO:0004497">
    <property type="term" value="F:monooxygenase activity"/>
    <property type="evidence" value="ECO:0007669"/>
    <property type="project" value="UniProtKB-KW"/>
</dbReference>
<feature type="region of interest" description="Disordered" evidence="12">
    <location>
        <begin position="332"/>
        <end position="395"/>
    </location>
</feature>
<accession>A0AA38J858</accession>
<name>A0AA38J858_9AGAR</name>
<reference evidence="14" key="2">
    <citation type="journal article" date="2023" name="Proc. Natl. Acad. Sci. U.S.A.">
        <title>A global phylogenomic analysis of the shiitake genus Lentinula.</title>
        <authorList>
            <person name="Sierra-Patev S."/>
            <person name="Min B."/>
            <person name="Naranjo-Ortiz M."/>
            <person name="Looney B."/>
            <person name="Konkel Z."/>
            <person name="Slot J.C."/>
            <person name="Sakamoto Y."/>
            <person name="Steenwyk J.L."/>
            <person name="Rokas A."/>
            <person name="Carro J."/>
            <person name="Camarero S."/>
            <person name="Ferreira P."/>
            <person name="Molpeceres G."/>
            <person name="Ruiz-Duenas F.J."/>
            <person name="Serrano A."/>
            <person name="Henrissat B."/>
            <person name="Drula E."/>
            <person name="Hughes K.W."/>
            <person name="Mata J.L."/>
            <person name="Ishikawa N.K."/>
            <person name="Vargas-Isla R."/>
            <person name="Ushijima S."/>
            <person name="Smith C.A."/>
            <person name="Donoghue J."/>
            <person name="Ahrendt S."/>
            <person name="Andreopoulos W."/>
            <person name="He G."/>
            <person name="LaButti K."/>
            <person name="Lipzen A."/>
            <person name="Ng V."/>
            <person name="Riley R."/>
            <person name="Sandor L."/>
            <person name="Barry K."/>
            <person name="Martinez A.T."/>
            <person name="Xiao Y."/>
            <person name="Gibbons J.G."/>
            <person name="Terashima K."/>
            <person name="Grigoriev I.V."/>
            <person name="Hibbett D."/>
        </authorList>
    </citation>
    <scope>NUCLEOTIDE SEQUENCE</scope>
    <source>
        <strain evidence="14">ET3784</strain>
    </source>
</reference>
<evidence type="ECO:0000313" key="14">
    <source>
        <dbReference type="EMBL" id="KAJ3716738.1"/>
    </source>
</evidence>
<comment type="caution">
    <text evidence="14">The sequence shown here is derived from an EMBL/GenBank/DDBJ whole genome shotgun (WGS) entry which is preliminary data.</text>
</comment>
<dbReference type="EMBL" id="JANVFO010000077">
    <property type="protein sequence ID" value="KAJ3716738.1"/>
    <property type="molecule type" value="Genomic_DNA"/>
</dbReference>
<evidence type="ECO:0000256" key="10">
    <source>
        <dbReference type="ARBA" id="ARBA00023180"/>
    </source>
</evidence>
<evidence type="ECO:0000256" key="3">
    <source>
        <dbReference type="ARBA" id="ARBA00022525"/>
    </source>
</evidence>
<sequence>MRSAVIGLTVGLWATATNAHLAVFTKGMWCLNGADGNNLNSDDPVTPLYELEQSQWWFHSVNGCNNQPPADGDILTLPAGESITVEIAANQGVTTLSFDGQYVSDWPDGQSYPDNYNVPTCITSPNMHTQNQSMAAGTALAIAYVSDVADVTPENLVVFSVAYNTPWKRLTTYEIPAELPACPEGGCICAWGWIPNACGEANMYFEGIRCEVTPGSNPKPVGTPKPAVWCEDDSSACVTGPKQMLFWHQASGDNIEVTGLDLAGEFKSPGYNAKCGFSDGAQNDIFDESGTVSSVASSSTSAATTSSTSSAAAATSSAASAAVAVNIANPTTSSVDSATSSTDASTSATDSSTSATDSSTFATDSLISSSTDSWTSSATDSWTPSSSWTSSSSWSSTTDAVLSSTSDTSTSFPTSVAAAAAASTSTTSDGRRCKRRESRFTKRDMNHRAASSHRRNAHKHLDLH</sequence>
<keyword evidence="4" id="KW-0479">Metal-binding</keyword>
<dbReference type="Pfam" id="PF22810">
    <property type="entry name" value="LPMO_AA14"/>
    <property type="match status" value="1"/>
</dbReference>
<evidence type="ECO:0000256" key="1">
    <source>
        <dbReference type="ARBA" id="ARBA00001973"/>
    </source>
</evidence>
<keyword evidence="3" id="KW-0964">Secreted</keyword>
<feature type="compositionally biased region" description="Low complexity" evidence="12">
    <location>
        <begin position="419"/>
        <end position="428"/>
    </location>
</feature>
<keyword evidence="8" id="KW-0503">Monooxygenase</keyword>
<feature type="region of interest" description="Disordered" evidence="12">
    <location>
        <begin position="419"/>
        <end position="464"/>
    </location>
</feature>
<dbReference type="GO" id="GO:0005576">
    <property type="term" value="C:extracellular region"/>
    <property type="evidence" value="ECO:0007669"/>
    <property type="project" value="UniProtKB-SubCell"/>
</dbReference>
<evidence type="ECO:0000256" key="8">
    <source>
        <dbReference type="ARBA" id="ARBA00023033"/>
    </source>
</evidence>
<protein>
    <submittedName>
        <fullName evidence="14">Uncharacterized protein</fullName>
    </submittedName>
</protein>
<keyword evidence="7" id="KW-0186">Copper</keyword>
<keyword evidence="10" id="KW-0325">Glycoprotein</keyword>
<comment type="similarity">
    <text evidence="11">Belongs to the polysaccharide monooxygenase AA14 family.</text>
</comment>
<keyword evidence="6" id="KW-0560">Oxidoreductase</keyword>
<reference evidence="14" key="1">
    <citation type="submission" date="2022-08" db="EMBL/GenBank/DDBJ databases">
        <authorList>
            <consortium name="DOE Joint Genome Institute"/>
            <person name="Min B."/>
            <person name="Sierra-Patev S."/>
            <person name="Naranjo-Ortiz M."/>
            <person name="Looney B."/>
            <person name="Konkel Z."/>
            <person name="Slot J.C."/>
            <person name="Sakamoto Y."/>
            <person name="Steenwyk J.L."/>
            <person name="Rokas A."/>
            <person name="Carro J."/>
            <person name="Camarero S."/>
            <person name="Ferreira P."/>
            <person name="Molpeceres G."/>
            <person name="Ruiz-duenas F.J."/>
            <person name="Serrano A."/>
            <person name="Henrissat B."/>
            <person name="Drula E."/>
            <person name="Hughes K.W."/>
            <person name="Mata J.L."/>
            <person name="Ishikawa N.K."/>
            <person name="Vargas-Isla R."/>
            <person name="Ushijima S."/>
            <person name="Smith C.A."/>
            <person name="Ahrendt S."/>
            <person name="Andreopoulos W."/>
            <person name="He G."/>
            <person name="LaButti K."/>
            <person name="Lipzen A."/>
            <person name="Ng V."/>
            <person name="Riley R."/>
            <person name="Sandor L."/>
            <person name="Barry K."/>
            <person name="Martinez A.T."/>
            <person name="Xiao Y."/>
            <person name="Gibbons J.G."/>
            <person name="Terashima K."/>
            <person name="Hibbett D.S."/>
            <person name="Grigoriev I.V."/>
        </authorList>
    </citation>
    <scope>NUCLEOTIDE SEQUENCE</scope>
    <source>
        <strain evidence="14">ET3784</strain>
    </source>
</reference>
<feature type="signal peptide" evidence="13">
    <location>
        <begin position="1"/>
        <end position="19"/>
    </location>
</feature>
<comment type="cofactor">
    <cofactor evidence="1">
        <name>Cu(2+)</name>
        <dbReference type="ChEBI" id="CHEBI:29036"/>
    </cofactor>
</comment>
<evidence type="ECO:0000256" key="5">
    <source>
        <dbReference type="ARBA" id="ARBA00022729"/>
    </source>
</evidence>
<gene>
    <name evidence="14" type="ORF">DFJ43DRAFT_1043288</name>
</gene>
<proteinExistence type="inferred from homology"/>
<keyword evidence="15" id="KW-1185">Reference proteome</keyword>
<evidence type="ECO:0000256" key="11">
    <source>
        <dbReference type="ARBA" id="ARBA00046340"/>
    </source>
</evidence>